<accession>A0ACC0TV31</accession>
<protein>
    <submittedName>
        <fullName evidence="1">Polyphosphate kinase 1</fullName>
    </submittedName>
</protein>
<gene>
    <name evidence="1" type="ORF">F5148DRAFT_1292479</name>
</gene>
<comment type="caution">
    <text evidence="1">The sequence shown here is derived from an EMBL/GenBank/DDBJ whole genome shotgun (WGS) entry which is preliminary data.</text>
</comment>
<dbReference type="EMBL" id="JAGFNK010000611">
    <property type="protein sequence ID" value="KAI9447063.1"/>
    <property type="molecule type" value="Genomic_DNA"/>
</dbReference>
<evidence type="ECO:0000313" key="1">
    <source>
        <dbReference type="EMBL" id="KAI9447063.1"/>
    </source>
</evidence>
<reference evidence="1" key="1">
    <citation type="submission" date="2021-03" db="EMBL/GenBank/DDBJ databases">
        <title>Evolutionary priming and transition to the ectomycorrhizal habit in an iconic lineage of mushroom-forming fungi: is preadaptation a requirement?</title>
        <authorList>
            <consortium name="DOE Joint Genome Institute"/>
            <person name="Looney B.P."/>
            <person name="Miyauchi S."/>
            <person name="Morin E."/>
            <person name="Drula E."/>
            <person name="Courty P.E."/>
            <person name="Chicoki N."/>
            <person name="Fauchery L."/>
            <person name="Kohler A."/>
            <person name="Kuo A."/>
            <person name="LaButti K."/>
            <person name="Pangilinan J."/>
            <person name="Lipzen A."/>
            <person name="Riley R."/>
            <person name="Andreopoulos W."/>
            <person name="He G."/>
            <person name="Johnson J."/>
            <person name="Barry K.W."/>
            <person name="Grigoriev I.V."/>
            <person name="Nagy L."/>
            <person name="Hibbett D."/>
            <person name="Henrissat B."/>
            <person name="Matheny P.B."/>
            <person name="Labbe J."/>
            <person name="Martin A.F."/>
        </authorList>
    </citation>
    <scope>NUCLEOTIDE SEQUENCE</scope>
    <source>
        <strain evidence="1">BPL698</strain>
    </source>
</reference>
<dbReference type="Proteomes" id="UP001207468">
    <property type="component" value="Unassembled WGS sequence"/>
</dbReference>
<sequence>MPAYSFFNRDTSWLSFNERILQEAAKPTVPLLERIKFLSIYSSNLDEFYRVRMPVLKALDKLNHTKDAEISKDAVTGDTIQQLVHRQQQLFGSILTQQLLPQFQQQRIHLVYNEPIPAAISTQVATYFYTRLAAFIEVIAARKAKDFFPENNKLYITVLLQQKDGEEEMVFVNIPSDAVPRFYTVSAGGTHYILFIDDIIREHLPALFTKATINGVYSIKITRDAELNIADEYQGDIAEKIEKQIAKRDFGLATRFLYQPGMPLRTLNAIAGLFALADASMMEGGAYHNLKDFIGLPVADPALSYPSVKPLDYPLPTPGISLFEAIQQKDILVHTPYQRYDTILRFFNEAAIDERTEEIYTTLYRVASDSMIVHALISAARNGKKVTVFVELQARFDEANNIKWAKNMKAAGVRILYSIPGLKVHAKVALVKKKQGGRVVYTGLFATGNLNESTARFYTDHILLTAKHSLLRELELLFLFLVERKKPKEKDAIRFEHLLIAQFNLQQQFIQLIDREISNAQQGLPAGIIIKLNNLEEQVLIGKLYEASAAGVTIQLIVRSICCLIPGVKGMSEHITVRRIVDKYLEHGRAFIFHNNGNEEVYLGSSDWMNRNIYHRIEVCFPIEDPLLKKEIRHIIDLQLQDNSQAVIIDNALSNTTIPVTGEMIRSQEAIYTYLRDKSK</sequence>
<keyword evidence="1" id="KW-0418">Kinase</keyword>
<evidence type="ECO:0000313" key="2">
    <source>
        <dbReference type="Proteomes" id="UP001207468"/>
    </source>
</evidence>
<organism evidence="1 2">
    <name type="scientific">Russula earlei</name>
    <dbReference type="NCBI Taxonomy" id="71964"/>
    <lineage>
        <taxon>Eukaryota</taxon>
        <taxon>Fungi</taxon>
        <taxon>Dikarya</taxon>
        <taxon>Basidiomycota</taxon>
        <taxon>Agaricomycotina</taxon>
        <taxon>Agaricomycetes</taxon>
        <taxon>Russulales</taxon>
        <taxon>Russulaceae</taxon>
        <taxon>Russula</taxon>
    </lineage>
</organism>
<proteinExistence type="predicted"/>
<keyword evidence="2" id="KW-1185">Reference proteome</keyword>
<keyword evidence="1" id="KW-0808">Transferase</keyword>
<name>A0ACC0TV31_9AGAM</name>